<sequence>MAGMLPGVESARRRRMHLGGSTNSQSTGSRRSSFCLYTTAHEPHLTTTLITSFSLQRSGLSNGSHGAELGNLAREAKERLDEKLRSQRTTEIDRHSSTGSGGDHGEAPSPAITGNVQREVYSKRASRKFSWTKLGWKALDQEDCAVCLDEFKTGDILVHLPCSHRFHWSCAMPWLESNSQCPCCRMTVAS</sequence>
<feature type="compositionally biased region" description="Polar residues" evidence="2">
    <location>
        <begin position="20"/>
        <end position="31"/>
    </location>
</feature>
<dbReference type="InterPro" id="IPR051826">
    <property type="entry name" value="E3_ubiquitin-ligase_domain"/>
</dbReference>
<evidence type="ECO:0000259" key="3">
    <source>
        <dbReference type="PROSITE" id="PS50089"/>
    </source>
</evidence>
<dbReference type="CDD" id="cd16454">
    <property type="entry name" value="RING-H2_PA-TM-RING"/>
    <property type="match status" value="1"/>
</dbReference>
<dbReference type="AlphaFoldDB" id="A0AAX6DWF8"/>
<dbReference type="Gene3D" id="3.30.40.10">
    <property type="entry name" value="Zinc/RING finger domain, C3HC4 (zinc finger)"/>
    <property type="match status" value="1"/>
</dbReference>
<feature type="compositionally biased region" description="Basic and acidic residues" evidence="2">
    <location>
        <begin position="80"/>
        <end position="96"/>
    </location>
</feature>
<evidence type="ECO:0000313" key="4">
    <source>
        <dbReference type="EMBL" id="KAJ6796041.1"/>
    </source>
</evidence>
<dbReference type="InterPro" id="IPR001841">
    <property type="entry name" value="Znf_RING"/>
</dbReference>
<organism evidence="4 5">
    <name type="scientific">Iris pallida</name>
    <name type="common">Sweet iris</name>
    <dbReference type="NCBI Taxonomy" id="29817"/>
    <lineage>
        <taxon>Eukaryota</taxon>
        <taxon>Viridiplantae</taxon>
        <taxon>Streptophyta</taxon>
        <taxon>Embryophyta</taxon>
        <taxon>Tracheophyta</taxon>
        <taxon>Spermatophyta</taxon>
        <taxon>Magnoliopsida</taxon>
        <taxon>Liliopsida</taxon>
        <taxon>Asparagales</taxon>
        <taxon>Iridaceae</taxon>
        <taxon>Iridoideae</taxon>
        <taxon>Irideae</taxon>
        <taxon>Iris</taxon>
    </lineage>
</organism>
<dbReference type="PROSITE" id="PS50089">
    <property type="entry name" value="ZF_RING_2"/>
    <property type="match status" value="1"/>
</dbReference>
<proteinExistence type="predicted"/>
<dbReference type="PANTHER" id="PTHR22765">
    <property type="entry name" value="RING FINGER AND PROTEASE ASSOCIATED DOMAIN-CONTAINING"/>
    <property type="match status" value="1"/>
</dbReference>
<evidence type="ECO:0000256" key="2">
    <source>
        <dbReference type="SAM" id="MobiDB-lite"/>
    </source>
</evidence>
<keyword evidence="1" id="KW-0479">Metal-binding</keyword>
<feature type="region of interest" description="Disordered" evidence="2">
    <location>
        <begin position="80"/>
        <end position="117"/>
    </location>
</feature>
<dbReference type="FunFam" id="3.30.40.10:FF:000611">
    <property type="entry name" value="Zinc finger family protein"/>
    <property type="match status" value="1"/>
</dbReference>
<evidence type="ECO:0000256" key="1">
    <source>
        <dbReference type="PROSITE-ProRule" id="PRU00175"/>
    </source>
</evidence>
<protein>
    <submittedName>
        <fullName evidence="4">E3 ubiquitin-protein ligase ATL44</fullName>
    </submittedName>
</protein>
<dbReference type="EMBL" id="JANAVB010041420">
    <property type="protein sequence ID" value="KAJ6796041.1"/>
    <property type="molecule type" value="Genomic_DNA"/>
</dbReference>
<dbReference type="Proteomes" id="UP001140949">
    <property type="component" value="Unassembled WGS sequence"/>
</dbReference>
<dbReference type="GO" id="GO:0006511">
    <property type="term" value="P:ubiquitin-dependent protein catabolic process"/>
    <property type="evidence" value="ECO:0007669"/>
    <property type="project" value="TreeGrafter"/>
</dbReference>
<keyword evidence="5" id="KW-1185">Reference proteome</keyword>
<dbReference type="GO" id="GO:0061630">
    <property type="term" value="F:ubiquitin protein ligase activity"/>
    <property type="evidence" value="ECO:0007669"/>
    <property type="project" value="TreeGrafter"/>
</dbReference>
<feature type="domain" description="RING-type" evidence="3">
    <location>
        <begin position="144"/>
        <end position="185"/>
    </location>
</feature>
<comment type="caution">
    <text evidence="4">The sequence shown here is derived from an EMBL/GenBank/DDBJ whole genome shotgun (WGS) entry which is preliminary data.</text>
</comment>
<name>A0AAX6DWF8_IRIPA</name>
<dbReference type="SUPFAM" id="SSF57850">
    <property type="entry name" value="RING/U-box"/>
    <property type="match status" value="1"/>
</dbReference>
<reference evidence="4" key="1">
    <citation type="journal article" date="2023" name="GigaByte">
        <title>Genome assembly of the bearded iris, Iris pallida Lam.</title>
        <authorList>
            <person name="Bruccoleri R.E."/>
            <person name="Oakeley E.J."/>
            <person name="Faust A.M.E."/>
            <person name="Altorfer M."/>
            <person name="Dessus-Babus S."/>
            <person name="Burckhardt D."/>
            <person name="Oertli M."/>
            <person name="Naumann U."/>
            <person name="Petersen F."/>
            <person name="Wong J."/>
        </authorList>
    </citation>
    <scope>NUCLEOTIDE SEQUENCE</scope>
    <source>
        <strain evidence="4">GSM-AAB239-AS_SAM_17_03QT</strain>
    </source>
</reference>
<reference evidence="4" key="2">
    <citation type="submission" date="2023-04" db="EMBL/GenBank/DDBJ databases">
        <authorList>
            <person name="Bruccoleri R.E."/>
            <person name="Oakeley E.J."/>
            <person name="Faust A.-M."/>
            <person name="Dessus-Babus S."/>
            <person name="Altorfer M."/>
            <person name="Burckhardt D."/>
            <person name="Oertli M."/>
            <person name="Naumann U."/>
            <person name="Petersen F."/>
            <person name="Wong J."/>
        </authorList>
    </citation>
    <scope>NUCLEOTIDE SEQUENCE</scope>
    <source>
        <strain evidence="4">GSM-AAB239-AS_SAM_17_03QT</strain>
        <tissue evidence="4">Leaf</tissue>
    </source>
</reference>
<gene>
    <name evidence="4" type="ORF">M6B38_221570</name>
</gene>
<dbReference type="GO" id="GO:0008270">
    <property type="term" value="F:zinc ion binding"/>
    <property type="evidence" value="ECO:0007669"/>
    <property type="project" value="UniProtKB-KW"/>
</dbReference>
<keyword evidence="1" id="KW-0862">Zinc</keyword>
<dbReference type="PANTHER" id="PTHR22765:SF303">
    <property type="entry name" value="RING-TYPE DOMAIN-CONTAINING PROTEIN"/>
    <property type="match status" value="1"/>
</dbReference>
<keyword evidence="1" id="KW-0863">Zinc-finger</keyword>
<dbReference type="InterPro" id="IPR013083">
    <property type="entry name" value="Znf_RING/FYVE/PHD"/>
</dbReference>
<dbReference type="SMART" id="SM00184">
    <property type="entry name" value="RING"/>
    <property type="match status" value="1"/>
</dbReference>
<accession>A0AAX6DWF8</accession>
<evidence type="ECO:0000313" key="5">
    <source>
        <dbReference type="Proteomes" id="UP001140949"/>
    </source>
</evidence>
<dbReference type="Pfam" id="PF13639">
    <property type="entry name" value="zf-RING_2"/>
    <property type="match status" value="1"/>
</dbReference>
<feature type="region of interest" description="Disordered" evidence="2">
    <location>
        <begin position="1"/>
        <end position="31"/>
    </location>
</feature>